<dbReference type="EMBL" id="CAJHIT010000002">
    <property type="protein sequence ID" value="CAD6499871.1"/>
    <property type="molecule type" value="Genomic_DNA"/>
</dbReference>
<dbReference type="Proteomes" id="UP000683417">
    <property type="component" value="Unassembled WGS sequence"/>
</dbReference>
<name>A0A9W4DHU7_BLUGR</name>
<protein>
    <submittedName>
        <fullName evidence="1">BgTH12-03977</fullName>
    </submittedName>
</protein>
<sequence length="37" mass="4129">MRCNDGDSAATGKQMCWKIGMGSMSKAAQRIQARFYE</sequence>
<accession>A0A9W4DHU7</accession>
<comment type="caution">
    <text evidence="1">The sequence shown here is derived from an EMBL/GenBank/DDBJ whole genome shotgun (WGS) entry which is preliminary data.</text>
</comment>
<proteinExistence type="predicted"/>
<evidence type="ECO:0000313" key="2">
    <source>
        <dbReference type="Proteomes" id="UP000683417"/>
    </source>
</evidence>
<organism evidence="1 2">
    <name type="scientific">Blumeria graminis f. sp. triticale</name>
    <dbReference type="NCBI Taxonomy" id="1689686"/>
    <lineage>
        <taxon>Eukaryota</taxon>
        <taxon>Fungi</taxon>
        <taxon>Dikarya</taxon>
        <taxon>Ascomycota</taxon>
        <taxon>Pezizomycotina</taxon>
        <taxon>Leotiomycetes</taxon>
        <taxon>Erysiphales</taxon>
        <taxon>Erysiphaceae</taxon>
        <taxon>Blumeria</taxon>
    </lineage>
</organism>
<gene>
    <name evidence="1" type="ORF">BGTH12_LOCUS1229</name>
</gene>
<dbReference type="AlphaFoldDB" id="A0A9W4DHU7"/>
<evidence type="ECO:0000313" key="1">
    <source>
        <dbReference type="EMBL" id="CAD6499871.1"/>
    </source>
</evidence>
<reference evidence="1" key="1">
    <citation type="submission" date="2020-10" db="EMBL/GenBank/DDBJ databases">
        <authorList>
            <person name="Muller C M."/>
        </authorList>
    </citation>
    <scope>NUCLEOTIDE SEQUENCE</scope>
    <source>
        <strain evidence="1">THUN-12</strain>
    </source>
</reference>